<dbReference type="GO" id="GO:0006888">
    <property type="term" value="P:endoplasmic reticulum to Golgi vesicle-mediated transport"/>
    <property type="evidence" value="ECO:0007669"/>
    <property type="project" value="TreeGrafter"/>
</dbReference>
<accession>A0A6C0JPJ9</accession>
<sequence>MNEQSYSLNDNKQEPIDKKLDKIFGKSNGVYIELGANNGLLQSNTAFFDFYRNWSGILIEPDINAYNLCKINRPKNIVLNYCCVSNDYVNETIKGDFTNSNLMASVNGERLNSQDLVEVESITLDKVFETYLQNKKVDLISIDTEGYEYNVLLGLNLNKNRPKYFLIEIYDKDYEKILNYLINNNYCLHSNFSNYNKNDNIHWDGTHNDFLFYDNLT</sequence>
<feature type="domain" description="Methyltransferase FkbM" evidence="1">
    <location>
        <begin position="34"/>
        <end position="186"/>
    </location>
</feature>
<dbReference type="SUPFAM" id="SSF53335">
    <property type="entry name" value="S-adenosyl-L-methionine-dependent methyltransferases"/>
    <property type="match status" value="1"/>
</dbReference>
<dbReference type="PANTHER" id="PTHR34009:SF2">
    <property type="entry name" value="PROTEIN STAR"/>
    <property type="match status" value="1"/>
</dbReference>
<dbReference type="InterPro" id="IPR053202">
    <property type="entry name" value="EGF_Rcpt_Signaling_Reg"/>
</dbReference>
<evidence type="ECO:0000259" key="1">
    <source>
        <dbReference type="Pfam" id="PF05050"/>
    </source>
</evidence>
<name>A0A6C0JPJ9_9ZZZZ</name>
<dbReference type="InterPro" id="IPR029063">
    <property type="entry name" value="SAM-dependent_MTases_sf"/>
</dbReference>
<evidence type="ECO:0000313" key="2">
    <source>
        <dbReference type="EMBL" id="QHU06357.1"/>
    </source>
</evidence>
<dbReference type="InterPro" id="IPR006342">
    <property type="entry name" value="FkbM_mtfrase"/>
</dbReference>
<dbReference type="Gene3D" id="3.40.50.150">
    <property type="entry name" value="Vaccinia Virus protein VP39"/>
    <property type="match status" value="1"/>
</dbReference>
<dbReference type="GO" id="GO:0016197">
    <property type="term" value="P:endosomal transport"/>
    <property type="evidence" value="ECO:0007669"/>
    <property type="project" value="TreeGrafter"/>
</dbReference>
<dbReference type="GO" id="GO:0005789">
    <property type="term" value="C:endoplasmic reticulum membrane"/>
    <property type="evidence" value="ECO:0007669"/>
    <property type="project" value="TreeGrafter"/>
</dbReference>
<dbReference type="AlphaFoldDB" id="A0A6C0JPJ9"/>
<dbReference type="GO" id="GO:0005886">
    <property type="term" value="C:plasma membrane"/>
    <property type="evidence" value="ECO:0007669"/>
    <property type="project" value="TreeGrafter"/>
</dbReference>
<dbReference type="Pfam" id="PF05050">
    <property type="entry name" value="Methyltransf_21"/>
    <property type="match status" value="1"/>
</dbReference>
<reference evidence="2" key="1">
    <citation type="journal article" date="2020" name="Nature">
        <title>Giant virus diversity and host interactions through global metagenomics.</title>
        <authorList>
            <person name="Schulz F."/>
            <person name="Roux S."/>
            <person name="Paez-Espino D."/>
            <person name="Jungbluth S."/>
            <person name="Walsh D.A."/>
            <person name="Denef V.J."/>
            <person name="McMahon K.D."/>
            <person name="Konstantinidis K.T."/>
            <person name="Eloe-Fadrosh E.A."/>
            <person name="Kyrpides N.C."/>
            <person name="Woyke T."/>
        </authorList>
    </citation>
    <scope>NUCLEOTIDE SEQUENCE</scope>
    <source>
        <strain evidence="2">GVMAG-M-3300027747-57</strain>
    </source>
</reference>
<dbReference type="EMBL" id="MN740432">
    <property type="protein sequence ID" value="QHU06357.1"/>
    <property type="molecule type" value="Genomic_DNA"/>
</dbReference>
<dbReference type="GO" id="GO:0031902">
    <property type="term" value="C:late endosome membrane"/>
    <property type="evidence" value="ECO:0007669"/>
    <property type="project" value="TreeGrafter"/>
</dbReference>
<dbReference type="NCBIfam" id="TIGR01444">
    <property type="entry name" value="fkbM_fam"/>
    <property type="match status" value="1"/>
</dbReference>
<dbReference type="GO" id="GO:0005794">
    <property type="term" value="C:Golgi apparatus"/>
    <property type="evidence" value="ECO:0007669"/>
    <property type="project" value="TreeGrafter"/>
</dbReference>
<protein>
    <recommendedName>
        <fullName evidence="1">Methyltransferase FkbM domain-containing protein</fullName>
    </recommendedName>
</protein>
<organism evidence="2">
    <name type="scientific">viral metagenome</name>
    <dbReference type="NCBI Taxonomy" id="1070528"/>
    <lineage>
        <taxon>unclassified sequences</taxon>
        <taxon>metagenomes</taxon>
        <taxon>organismal metagenomes</taxon>
    </lineage>
</organism>
<dbReference type="PANTHER" id="PTHR34009">
    <property type="entry name" value="PROTEIN STAR"/>
    <property type="match status" value="1"/>
</dbReference>
<proteinExistence type="predicted"/>